<dbReference type="SUPFAM" id="SSF55486">
    <property type="entry name" value="Metalloproteases ('zincins'), catalytic domain"/>
    <property type="match status" value="1"/>
</dbReference>
<accession>A0A382NH90</accession>
<dbReference type="Gene3D" id="1.10.1370.30">
    <property type="match status" value="1"/>
</dbReference>
<dbReference type="InterPro" id="IPR001333">
    <property type="entry name" value="Peptidase_M32_Taq"/>
</dbReference>
<protein>
    <recommendedName>
        <fullName evidence="2">Carboxypeptidase M32</fullName>
    </recommendedName>
</protein>
<proteinExistence type="predicted"/>
<dbReference type="PANTHER" id="PTHR34217">
    <property type="entry name" value="METAL-DEPENDENT CARBOXYPEPTIDASE"/>
    <property type="match status" value="1"/>
</dbReference>
<gene>
    <name evidence="1" type="ORF">METZ01_LOCUS313428</name>
</gene>
<dbReference type="GO" id="GO:0006508">
    <property type="term" value="P:proteolysis"/>
    <property type="evidence" value="ECO:0007669"/>
    <property type="project" value="InterPro"/>
</dbReference>
<dbReference type="AlphaFoldDB" id="A0A382NH90"/>
<dbReference type="PROSITE" id="PS52034">
    <property type="entry name" value="PEPTIDASE_M32"/>
    <property type="match status" value="1"/>
</dbReference>
<dbReference type="PANTHER" id="PTHR34217:SF1">
    <property type="entry name" value="CARBOXYPEPTIDASE 1"/>
    <property type="match status" value="1"/>
</dbReference>
<sequence length="265" mass="29884">MSIEAYKELKNIFSQASISSDIEGILHWDMSTMMPPNARQQRANQLAFMAKLKHELISDTYVSDLVAKVDIKSLETKDQANFTEMKREHLFLSALPGDLVESLSKASATCEGKWQEAREQSEFAIVKEPLKELLNLIKEEATILGKKLNCSPYEALIQKYEPLAQVENITGVFNDLKGFLIPTIDTIINKQKNDIVLPIIEKVSSNTQYEIAESLMKTVGFDFTRGRLDKSEHPFCGGATDDVRITTRYNESDPFSSLEGVMHET</sequence>
<feature type="non-terminal residue" evidence="1">
    <location>
        <position position="265"/>
    </location>
</feature>
<evidence type="ECO:0008006" key="2">
    <source>
        <dbReference type="Google" id="ProtNLM"/>
    </source>
</evidence>
<organism evidence="1">
    <name type="scientific">marine metagenome</name>
    <dbReference type="NCBI Taxonomy" id="408172"/>
    <lineage>
        <taxon>unclassified sequences</taxon>
        <taxon>metagenomes</taxon>
        <taxon>ecological metagenomes</taxon>
    </lineage>
</organism>
<reference evidence="1" key="1">
    <citation type="submission" date="2018-05" db="EMBL/GenBank/DDBJ databases">
        <authorList>
            <person name="Lanie J.A."/>
            <person name="Ng W.-L."/>
            <person name="Kazmierczak K.M."/>
            <person name="Andrzejewski T.M."/>
            <person name="Davidsen T.M."/>
            <person name="Wayne K.J."/>
            <person name="Tettelin H."/>
            <person name="Glass J.I."/>
            <person name="Rusch D."/>
            <person name="Podicherti R."/>
            <person name="Tsui H.-C.T."/>
            <person name="Winkler M.E."/>
        </authorList>
    </citation>
    <scope>NUCLEOTIDE SEQUENCE</scope>
</reference>
<dbReference type="EMBL" id="UINC01100482">
    <property type="protein sequence ID" value="SVC60574.1"/>
    <property type="molecule type" value="Genomic_DNA"/>
</dbReference>
<evidence type="ECO:0000313" key="1">
    <source>
        <dbReference type="EMBL" id="SVC60574.1"/>
    </source>
</evidence>
<dbReference type="Pfam" id="PF02074">
    <property type="entry name" value="Peptidase_M32"/>
    <property type="match status" value="1"/>
</dbReference>
<name>A0A382NH90_9ZZZZ</name>
<dbReference type="GO" id="GO:0004181">
    <property type="term" value="F:metallocarboxypeptidase activity"/>
    <property type="evidence" value="ECO:0007669"/>
    <property type="project" value="InterPro"/>
</dbReference>